<dbReference type="AlphaFoldDB" id="A0AAD5LLV3"/>
<dbReference type="Proteomes" id="UP001209570">
    <property type="component" value="Unassembled WGS sequence"/>
</dbReference>
<proteinExistence type="predicted"/>
<name>A0AAD5LLV3_PYTIN</name>
<comment type="caution">
    <text evidence="1">The sequence shown here is derived from an EMBL/GenBank/DDBJ whole genome shotgun (WGS) entry which is preliminary data.</text>
</comment>
<evidence type="ECO:0000313" key="1">
    <source>
        <dbReference type="EMBL" id="KAJ0405847.1"/>
    </source>
</evidence>
<sequence>MNERQRVERTWTLVADRDGGALEKLKIKTPGVTIVSVCPELRELLENDTVVAQIRVTSNDRELLEGVDVRSKVPYRTVVDFRALRSARHFDCAGRLGNLLTEIHISDPKQLRSVAAAAGAEVVIQDDVLCTVESQDALSAVLPTLKLAAVQRSRVFVACHKTPLRVRRLDVIAAGDSAAVLTLPALSASNAISLAVAGAGEIDVATTGRVDAGNVNLSVVGDGRIRVHVRDNALQAADLQAKYDPVADSDTAHTTAGFDGVSLLSFQELVGGATYDNSPNGKVRKWTLDAFAPIDGVNGPSATSSGSPEATFSCSVMHFHQGGADNFFRWRFKLPIYPGSVEVRYRIGQWTRLALGNALKLNLRLQVDDLSASIEEGPQPGPDLRLFQLGGTRAVVVPTVAWNPTQFQEVGVDLALDPTSGSYDAMLTIKFLDIQDDLLFALLFIDSSFDLTGQPYPLAPQIVVPSPPSPTPSPVAVPEPNVPSTNMQPASSLNAYPAAGVVEVCFSPDCNALDGSLAFALDRVVTNASVNQGEVNGELLMDLQDVHMGAGPWVTTPTADDLANTSYMASTIYALGCVSGCAARTTSATEFAGVSAPDKDDTVAVAVEFRHLWAAQSIHGTFENTPVPYGGVRLNASVRVATTGPALSGMALKLLVLAFEKGAPVTNVSISQPQGTMYVKRVHLGSDMFIDVPTYASVDGSDMSVDVTARAVTTGEYQDLIELSLVLGSSVLTQFSSVSSVATLDFSASNSWMPSAGSSSSSNFVDQAFGPLVKSSDGRVVPTRLMTLARGTFFFCGDADCSRNTLVGFSGLASTEGVTVRRFGGAPALMFPAAAKTTRADGVETYGSMLNAWIPQSRQRPPVPYDVAKLATYGSEPVFGAMVEQFLSSGILQYAGHPIEVPRGAVKFSVTMSKWNFASATDYLVMNMTLSSRDFITGQPNAGLVMSSKVVEPAGPASRQLRVTVSDGTTLDLPLRAMVDGAATTIDVSVSTTASGEITVSMTFPPFKTLFYDPVLSTEDLQAAMVRRGKRPKRRVKSWVASGILYGVLGHALVLSAAHCAKHLRWKALDLSYFFD</sequence>
<organism evidence="1 2">
    <name type="scientific">Pythium insidiosum</name>
    <name type="common">Pythiosis disease agent</name>
    <dbReference type="NCBI Taxonomy" id="114742"/>
    <lineage>
        <taxon>Eukaryota</taxon>
        <taxon>Sar</taxon>
        <taxon>Stramenopiles</taxon>
        <taxon>Oomycota</taxon>
        <taxon>Peronosporomycetes</taxon>
        <taxon>Pythiales</taxon>
        <taxon>Pythiaceae</taxon>
        <taxon>Pythium</taxon>
    </lineage>
</organism>
<dbReference type="EMBL" id="JAKCXM010000039">
    <property type="protein sequence ID" value="KAJ0405847.1"/>
    <property type="molecule type" value="Genomic_DNA"/>
</dbReference>
<gene>
    <name evidence="1" type="ORF">P43SY_001579</name>
</gene>
<keyword evidence="2" id="KW-1185">Reference proteome</keyword>
<protein>
    <submittedName>
        <fullName evidence="1">Uncharacterized protein</fullName>
    </submittedName>
</protein>
<evidence type="ECO:0000313" key="2">
    <source>
        <dbReference type="Proteomes" id="UP001209570"/>
    </source>
</evidence>
<accession>A0AAD5LLV3</accession>
<reference evidence="1" key="1">
    <citation type="submission" date="2021-12" db="EMBL/GenBank/DDBJ databases">
        <title>Prjna785345.</title>
        <authorList>
            <person name="Rujirawat T."/>
            <person name="Krajaejun T."/>
        </authorList>
    </citation>
    <scope>NUCLEOTIDE SEQUENCE</scope>
    <source>
        <strain evidence="1">Pi057C3</strain>
    </source>
</reference>
<dbReference type="PANTHER" id="PTHR39200">
    <property type="entry name" value="HYPOTHETICAL EXPORTED PROTEIN"/>
    <property type="match status" value="1"/>
</dbReference>
<dbReference type="PANTHER" id="PTHR39200:SF1">
    <property type="entry name" value="AUTO-TRANSPORTER ADHESIN HEAD GIN DOMAIN-CONTAINING PROTEIN-RELATED"/>
    <property type="match status" value="1"/>
</dbReference>